<name>A0A4S4KVG0_9AGAM</name>
<feature type="compositionally biased region" description="Basic and acidic residues" evidence="1">
    <location>
        <begin position="92"/>
        <end position="104"/>
    </location>
</feature>
<reference evidence="2 3" key="1">
    <citation type="submission" date="2019-02" db="EMBL/GenBank/DDBJ databases">
        <title>Genome sequencing of the rare red list fungi Phellinidium pouzarii.</title>
        <authorList>
            <person name="Buettner E."/>
            <person name="Kellner H."/>
        </authorList>
    </citation>
    <scope>NUCLEOTIDE SEQUENCE [LARGE SCALE GENOMIC DNA]</scope>
    <source>
        <strain evidence="2 3">DSM 108285</strain>
    </source>
</reference>
<dbReference type="EMBL" id="SGPK01000546">
    <property type="protein sequence ID" value="THH02547.1"/>
    <property type="molecule type" value="Genomic_DNA"/>
</dbReference>
<comment type="caution">
    <text evidence="2">The sequence shown here is derived from an EMBL/GenBank/DDBJ whole genome shotgun (WGS) entry which is preliminary data.</text>
</comment>
<organism evidence="2 3">
    <name type="scientific">Phellinidium pouzarii</name>
    <dbReference type="NCBI Taxonomy" id="167371"/>
    <lineage>
        <taxon>Eukaryota</taxon>
        <taxon>Fungi</taxon>
        <taxon>Dikarya</taxon>
        <taxon>Basidiomycota</taxon>
        <taxon>Agaricomycotina</taxon>
        <taxon>Agaricomycetes</taxon>
        <taxon>Hymenochaetales</taxon>
        <taxon>Hymenochaetaceae</taxon>
        <taxon>Phellinidium</taxon>
    </lineage>
</organism>
<keyword evidence="3" id="KW-1185">Reference proteome</keyword>
<proteinExistence type="predicted"/>
<sequence>MSATTPDYNANVYVAVELTPSSLYSNTPISLAAYPSLSHAGNVGELTDVKLLSIPKNEWQGIGEDILQILREDTENVLRVYVQEQRSRKKRGDLEHEGGGHDEL</sequence>
<dbReference type="Proteomes" id="UP000308199">
    <property type="component" value="Unassembled WGS sequence"/>
</dbReference>
<accession>A0A4S4KVG0</accession>
<feature type="region of interest" description="Disordered" evidence="1">
    <location>
        <begin position="85"/>
        <end position="104"/>
    </location>
</feature>
<dbReference type="OrthoDB" id="2585179at2759"/>
<evidence type="ECO:0000313" key="3">
    <source>
        <dbReference type="Proteomes" id="UP000308199"/>
    </source>
</evidence>
<protein>
    <submittedName>
        <fullName evidence="2">Uncharacterized protein</fullName>
    </submittedName>
</protein>
<evidence type="ECO:0000256" key="1">
    <source>
        <dbReference type="SAM" id="MobiDB-lite"/>
    </source>
</evidence>
<evidence type="ECO:0000313" key="2">
    <source>
        <dbReference type="EMBL" id="THH02547.1"/>
    </source>
</evidence>
<gene>
    <name evidence="2" type="ORF">EW145_g6733</name>
</gene>
<dbReference type="AlphaFoldDB" id="A0A4S4KVG0"/>